<dbReference type="InterPro" id="IPR029045">
    <property type="entry name" value="ClpP/crotonase-like_dom_sf"/>
</dbReference>
<feature type="domain" description="Tail specific protease" evidence="2">
    <location>
        <begin position="241"/>
        <end position="440"/>
    </location>
</feature>
<keyword evidence="4" id="KW-1185">Reference proteome</keyword>
<dbReference type="GO" id="GO:0004175">
    <property type="term" value="F:endopeptidase activity"/>
    <property type="evidence" value="ECO:0007669"/>
    <property type="project" value="TreeGrafter"/>
</dbReference>
<feature type="chain" id="PRO_5018313592" evidence="1">
    <location>
        <begin position="26"/>
        <end position="464"/>
    </location>
</feature>
<dbReference type="AlphaFoldDB" id="A0A3N5YAJ8"/>
<feature type="signal peptide" evidence="1">
    <location>
        <begin position="1"/>
        <end position="25"/>
    </location>
</feature>
<dbReference type="SUPFAM" id="SSF52096">
    <property type="entry name" value="ClpP/crotonase"/>
    <property type="match status" value="1"/>
</dbReference>
<dbReference type="Pfam" id="PF03572">
    <property type="entry name" value="Peptidase_S41"/>
    <property type="match status" value="1"/>
</dbReference>
<keyword evidence="1" id="KW-0732">Signal</keyword>
<reference evidence="3 4" key="1">
    <citation type="submission" date="2018-11" db="EMBL/GenBank/DDBJ databases">
        <authorList>
            <person name="Ye M.-Q."/>
            <person name="Du Z.-J."/>
        </authorList>
    </citation>
    <scope>NUCLEOTIDE SEQUENCE [LARGE SCALE GENOMIC DNA]</scope>
    <source>
        <strain evidence="3 4">U0105</strain>
    </source>
</reference>
<proteinExistence type="predicted"/>
<evidence type="ECO:0000256" key="1">
    <source>
        <dbReference type="SAM" id="SignalP"/>
    </source>
</evidence>
<comment type="caution">
    <text evidence="3">The sequence shown here is derived from an EMBL/GenBank/DDBJ whole genome shotgun (WGS) entry which is preliminary data.</text>
</comment>
<dbReference type="PANTHER" id="PTHR32060:SF22">
    <property type="entry name" value="CARBOXYL-TERMINAL-PROCESSING PEPTIDASE 3, CHLOROPLASTIC"/>
    <property type="match status" value="1"/>
</dbReference>
<dbReference type="Proteomes" id="UP000275281">
    <property type="component" value="Unassembled WGS sequence"/>
</dbReference>
<dbReference type="GO" id="GO:0006508">
    <property type="term" value="P:proteolysis"/>
    <property type="evidence" value="ECO:0007669"/>
    <property type="project" value="InterPro"/>
</dbReference>
<organism evidence="3 4">
    <name type="scientific">Alteromonas sediminis</name>
    <dbReference type="NCBI Taxonomy" id="2259342"/>
    <lineage>
        <taxon>Bacteria</taxon>
        <taxon>Pseudomonadati</taxon>
        <taxon>Pseudomonadota</taxon>
        <taxon>Gammaproteobacteria</taxon>
        <taxon>Alteromonadales</taxon>
        <taxon>Alteromonadaceae</taxon>
        <taxon>Alteromonas/Salinimonas group</taxon>
        <taxon>Alteromonas</taxon>
    </lineage>
</organism>
<sequence length="464" mass="53350">MKHSIHVLKIACLVVWFSLSQLSMAKEFAQEQVINDFDTLYQSLIDTHYNPYAYVTPQALEGEYKRLKQALRAPSYTKLQAIKHYQQLVSFINNGHTEIDFPVGPYLNYAEAGGSLFPLDLAFENGKALVRTNYSNHRQINAGAEVVAINHTPIAEILKAIYPLISAEREYFKLAKLEVLSFPRYFWYAFGEQEVYVVDIVQEGKRKRVQVEPVPVFSGFEEKKDEILSAQQILTFYQHTAYLNPGHFSGDEDKYKQFIDNSFDTISHRKVENLIIDLRNNAGGNDSFSDYLVAYLADKPFKWHARFSLRTSQRLKEDTKEHRDLSHPYWQSVMDNENGARYIFDFEPHQPVPESKRFKGNVYVLINRHSHSQASVTAAQIKDYGWAVTVGEETGDYPTLYASQFQYTLPLTQISVKISKGYIVRVNGSENPQGVMPDIPIRDHLLDKNDEILDGVLAHIAERY</sequence>
<protein>
    <submittedName>
        <fullName evidence="3">Peptidase S41</fullName>
    </submittedName>
</protein>
<dbReference type="InterPro" id="IPR005151">
    <property type="entry name" value="Tail-specific_protease"/>
</dbReference>
<dbReference type="EMBL" id="RPOK01000004">
    <property type="protein sequence ID" value="RPJ65815.1"/>
    <property type="molecule type" value="Genomic_DNA"/>
</dbReference>
<name>A0A3N5YAJ8_9ALTE</name>
<dbReference type="PANTHER" id="PTHR32060">
    <property type="entry name" value="TAIL-SPECIFIC PROTEASE"/>
    <property type="match status" value="1"/>
</dbReference>
<evidence type="ECO:0000313" key="3">
    <source>
        <dbReference type="EMBL" id="RPJ65815.1"/>
    </source>
</evidence>
<gene>
    <name evidence="3" type="ORF">DRW07_13460</name>
</gene>
<accession>A0A3N5YAJ8</accession>
<dbReference type="Gene3D" id="3.90.226.10">
    <property type="entry name" value="2-enoyl-CoA Hydratase, Chain A, domain 1"/>
    <property type="match status" value="1"/>
</dbReference>
<dbReference type="GO" id="GO:0008236">
    <property type="term" value="F:serine-type peptidase activity"/>
    <property type="evidence" value="ECO:0007669"/>
    <property type="project" value="InterPro"/>
</dbReference>
<dbReference type="OrthoDB" id="6397760at2"/>
<evidence type="ECO:0000313" key="4">
    <source>
        <dbReference type="Proteomes" id="UP000275281"/>
    </source>
</evidence>
<evidence type="ECO:0000259" key="2">
    <source>
        <dbReference type="Pfam" id="PF03572"/>
    </source>
</evidence>